<evidence type="ECO:0000313" key="4">
    <source>
        <dbReference type="Proteomes" id="UP000094389"/>
    </source>
</evidence>
<dbReference type="GO" id="GO:0016491">
    <property type="term" value="F:oxidoreductase activity"/>
    <property type="evidence" value="ECO:0007669"/>
    <property type="project" value="UniProtKB-KW"/>
</dbReference>
<proteinExistence type="inferred from homology"/>
<dbReference type="InterPro" id="IPR027443">
    <property type="entry name" value="IPNS-like_sf"/>
</dbReference>
<dbReference type="InterPro" id="IPR044861">
    <property type="entry name" value="IPNS-like_FE2OG_OXY"/>
</dbReference>
<dbReference type="Proteomes" id="UP000094389">
    <property type="component" value="Unassembled WGS sequence"/>
</dbReference>
<dbReference type="GO" id="GO:0046872">
    <property type="term" value="F:metal ion binding"/>
    <property type="evidence" value="ECO:0007669"/>
    <property type="project" value="UniProtKB-KW"/>
</dbReference>
<dbReference type="AlphaFoldDB" id="A0A1E4RUW9"/>
<organism evidence="3 4">
    <name type="scientific">Cyberlindnera jadinii (strain ATCC 18201 / CBS 1600 / BCRC 20928 / JCM 3617 / NBRC 0987 / NRRL Y-1542)</name>
    <name type="common">Torula yeast</name>
    <name type="synonym">Candida utilis</name>
    <dbReference type="NCBI Taxonomy" id="983966"/>
    <lineage>
        <taxon>Eukaryota</taxon>
        <taxon>Fungi</taxon>
        <taxon>Dikarya</taxon>
        <taxon>Ascomycota</taxon>
        <taxon>Saccharomycotina</taxon>
        <taxon>Saccharomycetes</taxon>
        <taxon>Phaffomycetales</taxon>
        <taxon>Phaffomycetaceae</taxon>
        <taxon>Cyberlindnera</taxon>
    </lineage>
</organism>
<dbReference type="STRING" id="983966.A0A1E4RUW9"/>
<evidence type="ECO:0000313" key="3">
    <source>
        <dbReference type="EMBL" id="ODV71069.1"/>
    </source>
</evidence>
<keyword evidence="1" id="KW-0479">Metal-binding</keyword>
<evidence type="ECO:0000256" key="1">
    <source>
        <dbReference type="RuleBase" id="RU003682"/>
    </source>
</evidence>
<dbReference type="SUPFAM" id="SSF51197">
    <property type="entry name" value="Clavaminate synthase-like"/>
    <property type="match status" value="1"/>
</dbReference>
<dbReference type="GeneID" id="30991345"/>
<keyword evidence="1" id="KW-0408">Iron</keyword>
<dbReference type="Pfam" id="PF14226">
    <property type="entry name" value="DIOX_N"/>
    <property type="match status" value="1"/>
</dbReference>
<dbReference type="Gene3D" id="2.60.120.330">
    <property type="entry name" value="B-lactam Antibiotic, Isopenicillin N Synthase, Chain"/>
    <property type="match status" value="1"/>
</dbReference>
<name>A0A1E4RUW9_CYBJN</name>
<dbReference type="EMBL" id="KV453945">
    <property type="protein sequence ID" value="ODV71069.1"/>
    <property type="molecule type" value="Genomic_DNA"/>
</dbReference>
<keyword evidence="1" id="KW-0560">Oxidoreductase</keyword>
<dbReference type="InterPro" id="IPR005123">
    <property type="entry name" value="Oxoglu/Fe-dep_dioxygenase_dom"/>
</dbReference>
<evidence type="ECO:0000259" key="2">
    <source>
        <dbReference type="PROSITE" id="PS51471"/>
    </source>
</evidence>
<dbReference type="InterPro" id="IPR026992">
    <property type="entry name" value="DIOX_N"/>
</dbReference>
<dbReference type="RefSeq" id="XP_020068108.1">
    <property type="nucleotide sequence ID" value="XM_020216949.1"/>
</dbReference>
<comment type="similarity">
    <text evidence="1">Belongs to the iron/ascorbate-dependent oxidoreductase family.</text>
</comment>
<sequence length="339" mass="38529">MTAHSNPLKVVDVSQLTQETADKILDGFTTQGFLFVDGHDFTQQEVDHYFELSEQFFQLPKEEKLKFAINHEDCGYTTFNQENLDPETQEKGDPKEAFNFGHFNFVTGDCDKTMLPDMFADGTENYAFIQKMTKKMFSLGTQILKLLAMGLKIDEEAGGSNWFSDRHRASGTSMTSMRMLHYPATSKMDAEMRVRAGAHTDYGSITLLFQKQGQEGLEIFDTSDKWTPVPFVKSTNEKYLEEGRAAPIVINIADQLSAWTNNVLKSTLHRVTLPTEGQDRYSIVFFFDAEDSVRMVPIPSPIVAAAATEEIDLNKDESEYMTAREYSEKRFRETYVSGH</sequence>
<keyword evidence="4" id="KW-1185">Reference proteome</keyword>
<accession>A0A1E4RUW9</accession>
<dbReference type="InterPro" id="IPR050231">
    <property type="entry name" value="Iron_ascorbate_oxido_reductase"/>
</dbReference>
<dbReference type="Pfam" id="PF03171">
    <property type="entry name" value="2OG-FeII_Oxy"/>
    <property type="match status" value="1"/>
</dbReference>
<reference evidence="3 4" key="1">
    <citation type="journal article" date="2016" name="Proc. Natl. Acad. Sci. U.S.A.">
        <title>Comparative genomics of biotechnologically important yeasts.</title>
        <authorList>
            <person name="Riley R."/>
            <person name="Haridas S."/>
            <person name="Wolfe K.H."/>
            <person name="Lopes M.R."/>
            <person name="Hittinger C.T."/>
            <person name="Goeker M."/>
            <person name="Salamov A.A."/>
            <person name="Wisecaver J.H."/>
            <person name="Long T.M."/>
            <person name="Calvey C.H."/>
            <person name="Aerts A.L."/>
            <person name="Barry K.W."/>
            <person name="Choi C."/>
            <person name="Clum A."/>
            <person name="Coughlan A.Y."/>
            <person name="Deshpande S."/>
            <person name="Douglass A.P."/>
            <person name="Hanson S.J."/>
            <person name="Klenk H.-P."/>
            <person name="LaButti K.M."/>
            <person name="Lapidus A."/>
            <person name="Lindquist E.A."/>
            <person name="Lipzen A.M."/>
            <person name="Meier-Kolthoff J.P."/>
            <person name="Ohm R.A."/>
            <person name="Otillar R.P."/>
            <person name="Pangilinan J.L."/>
            <person name="Peng Y."/>
            <person name="Rokas A."/>
            <person name="Rosa C.A."/>
            <person name="Scheuner C."/>
            <person name="Sibirny A.A."/>
            <person name="Slot J.C."/>
            <person name="Stielow J.B."/>
            <person name="Sun H."/>
            <person name="Kurtzman C.P."/>
            <person name="Blackwell M."/>
            <person name="Grigoriev I.V."/>
            <person name="Jeffries T.W."/>
        </authorList>
    </citation>
    <scope>NUCLEOTIDE SEQUENCE [LARGE SCALE GENOMIC DNA]</scope>
    <source>
        <strain evidence="4">ATCC 18201 / CBS 1600 / BCRC 20928 / JCM 3617 / NBRC 0987 / NRRL Y-1542</strain>
    </source>
</reference>
<feature type="domain" description="Fe2OG dioxygenase" evidence="2">
    <location>
        <begin position="173"/>
        <end position="289"/>
    </location>
</feature>
<protein>
    <submittedName>
        <fullName evidence="3">1-aminocyclopropane-1-carboxylate oxidase 3</fullName>
    </submittedName>
</protein>
<gene>
    <name evidence="3" type="ORF">CYBJADRAFT_178755</name>
</gene>
<dbReference type="GO" id="GO:0044283">
    <property type="term" value="P:small molecule biosynthetic process"/>
    <property type="evidence" value="ECO:0007669"/>
    <property type="project" value="UniProtKB-ARBA"/>
</dbReference>
<dbReference type="OMA" id="FTTRHDP"/>
<dbReference type="OrthoDB" id="288590at2759"/>
<dbReference type="PROSITE" id="PS51471">
    <property type="entry name" value="FE2OG_OXY"/>
    <property type="match status" value="1"/>
</dbReference>
<dbReference type="PANTHER" id="PTHR47990">
    <property type="entry name" value="2-OXOGLUTARATE (2OG) AND FE(II)-DEPENDENT OXYGENASE SUPERFAMILY PROTEIN-RELATED"/>
    <property type="match status" value="1"/>
</dbReference>